<feature type="compositionally biased region" description="Basic and acidic residues" evidence="1">
    <location>
        <begin position="47"/>
        <end position="62"/>
    </location>
</feature>
<proteinExistence type="predicted"/>
<dbReference type="Proteomes" id="UP000335636">
    <property type="component" value="Unassembled WGS sequence"/>
</dbReference>
<accession>A0A5E4A7I1</accession>
<gene>
    <name evidence="2" type="ORF">GHT09_019081</name>
    <name evidence="3" type="ORF">MONAX_5E004085</name>
</gene>
<evidence type="ECO:0000313" key="4">
    <source>
        <dbReference type="Proteomes" id="UP000335636"/>
    </source>
</evidence>
<reference evidence="2" key="2">
    <citation type="submission" date="2020-08" db="EMBL/GenBank/DDBJ databases">
        <authorList>
            <person name="Shumante A."/>
            <person name="Zimin A.V."/>
            <person name="Puiu D."/>
            <person name="Salzberg S.L."/>
        </authorList>
    </citation>
    <scope>NUCLEOTIDE SEQUENCE</scope>
    <source>
        <strain evidence="2">WC2-LM</strain>
        <tissue evidence="2">Liver</tissue>
    </source>
</reference>
<name>A0A5E4A7I1_MARMO</name>
<evidence type="ECO:0000256" key="1">
    <source>
        <dbReference type="SAM" id="MobiDB-lite"/>
    </source>
</evidence>
<organism evidence="3 4">
    <name type="scientific">Marmota monax</name>
    <name type="common">Woodchuck</name>
    <dbReference type="NCBI Taxonomy" id="9995"/>
    <lineage>
        <taxon>Eukaryota</taxon>
        <taxon>Metazoa</taxon>
        <taxon>Chordata</taxon>
        <taxon>Craniata</taxon>
        <taxon>Vertebrata</taxon>
        <taxon>Euteleostomi</taxon>
        <taxon>Mammalia</taxon>
        <taxon>Eutheria</taxon>
        <taxon>Euarchontoglires</taxon>
        <taxon>Glires</taxon>
        <taxon>Rodentia</taxon>
        <taxon>Sciuromorpha</taxon>
        <taxon>Sciuridae</taxon>
        <taxon>Xerinae</taxon>
        <taxon>Marmotini</taxon>
        <taxon>Marmota</taxon>
    </lineage>
</organism>
<protein>
    <submittedName>
        <fullName evidence="3">Uncharacterized protein</fullName>
    </submittedName>
</protein>
<sequence length="68" mass="7410">MSRPARAGHPQASRGGPAPPVGTQCRWRHLTRLREGVTGQCPILPPAKEHLVGAQPDRRAQRPEVAFP</sequence>
<dbReference type="EMBL" id="CABDUW010000025">
    <property type="protein sequence ID" value="VTJ53078.1"/>
    <property type="molecule type" value="Genomic_DNA"/>
</dbReference>
<feature type="region of interest" description="Disordered" evidence="1">
    <location>
        <begin position="1"/>
        <end position="24"/>
    </location>
</feature>
<evidence type="ECO:0000313" key="3">
    <source>
        <dbReference type="EMBL" id="VTJ53078.1"/>
    </source>
</evidence>
<feature type="region of interest" description="Disordered" evidence="1">
    <location>
        <begin position="39"/>
        <end position="68"/>
    </location>
</feature>
<dbReference type="AlphaFoldDB" id="A0A5E4A7I1"/>
<reference evidence="3 4" key="1">
    <citation type="submission" date="2019-04" db="EMBL/GenBank/DDBJ databases">
        <authorList>
            <person name="Alioto T."/>
            <person name="Alioto T."/>
        </authorList>
    </citation>
    <scope>NUCLEOTIDE SEQUENCE [LARGE SCALE GENOMIC DNA]</scope>
</reference>
<keyword evidence="4" id="KW-1185">Reference proteome</keyword>
<dbReference type="Proteomes" id="UP000662637">
    <property type="component" value="Unassembled WGS sequence"/>
</dbReference>
<dbReference type="EMBL" id="WJEC01008753">
    <property type="protein sequence ID" value="KAF7460694.1"/>
    <property type="molecule type" value="Genomic_DNA"/>
</dbReference>
<evidence type="ECO:0000313" key="2">
    <source>
        <dbReference type="EMBL" id="KAF7460694.1"/>
    </source>
</evidence>